<evidence type="ECO:0000256" key="1">
    <source>
        <dbReference type="ARBA" id="ARBA00004187"/>
    </source>
</evidence>
<feature type="region of interest" description="Disordered" evidence="17">
    <location>
        <begin position="259"/>
        <end position="278"/>
    </location>
</feature>
<comment type="catalytic activity">
    <reaction evidence="12">
        <text>L-threonyl-[protein] + ATP = O-phospho-L-threonyl-[protein] + ADP + H(+)</text>
        <dbReference type="Rhea" id="RHEA:46608"/>
        <dbReference type="Rhea" id="RHEA-COMP:11060"/>
        <dbReference type="Rhea" id="RHEA-COMP:11605"/>
        <dbReference type="ChEBI" id="CHEBI:15378"/>
        <dbReference type="ChEBI" id="CHEBI:30013"/>
        <dbReference type="ChEBI" id="CHEBI:30616"/>
        <dbReference type="ChEBI" id="CHEBI:61977"/>
        <dbReference type="ChEBI" id="CHEBI:456216"/>
        <dbReference type="EC" id="2.7.11.1"/>
    </reaction>
</comment>
<dbReference type="PANTHER" id="PTHR47091">
    <property type="entry name" value="ALPHA-PROTEIN KINASE 2-RELATED"/>
    <property type="match status" value="1"/>
</dbReference>
<feature type="region of interest" description="Disordered" evidence="17">
    <location>
        <begin position="2208"/>
        <end position="2243"/>
    </location>
</feature>
<dbReference type="GO" id="GO:0055013">
    <property type="term" value="P:cardiac muscle cell development"/>
    <property type="evidence" value="ECO:0007669"/>
    <property type="project" value="Ensembl"/>
</dbReference>
<feature type="region of interest" description="Disordered" evidence="17">
    <location>
        <begin position="191"/>
        <end position="247"/>
    </location>
</feature>
<sequence length="2243" mass="245109">MQLNVLQCTGHPRNTEGSSPPTSSTTAWKGCPDLQSVHQPAYNELPGRHPVVSGIPKKAREIPEQMVMSGIFFFFRFMWHERMTDSEAPQRPPLCFLSTLLSQKVPEKSDAVLRCIISGQPKPEVTWYKNGQAMNESGIVSSYEFFKKQYIHVLHLSCCTKNDAAVYQISAKNSFGIICCSASVEVECSSENPQLSPNLEDDRDTGWKHETGTCEEESANQIDEKEHLYKEEESISPGTPRSNHSLSLQSLGNLDISVSSSENPLGVKGTRHPGEAYDPSNTEEIADSLLFLNSSHVYEKQDELCHKTVHSTASKFTGGGLNNDGPHEEGLHSSQQNPKVQKYISLSLPLSEATAHIYPGDNAVAKKQPSPQVSSEDSDSDYELCPEITLTYTEEFSDDDLEYLECSDVMTDYSNAVWQRNLLGTEHVFLLESDDEEMEFGEHCLGGCEHFLSGMGCGPQVSGDAGPMVATAGFCGHHSQPQEVGVRSGRACKHGPSSPHTGMTLTLGPHQDGMSSVTEQRRCKLPTAPEAAENDYPGIQGETRDSHQAREEFASDNLLNMDESVRETEMKPLSGESENSGMSQCWETAAEKRVGGKDLWSERGSQQPARVRQLGMKGNPKKPNANLRENTTEGTLHLCYAKESAKHPLTQSDKRETSHSTAAATGRNSHADAGECAISTQAEQEAKTLQTSTDSPSKEGNTNCKGEGMQVNSLFETSQVPDWSDHPQVQIQETVRERISCSQMPAFSEPAGEESPFTGTTTISFSNLGGVHKENASLAQHLEVKPCTYDPQQEEKQDRDGNTPDNFREDLKHELRTSEANDENTFPGVFSRHLPKDARADFREPVAVSVASPETTDTVLTLENVCDGPRDREAVCAIQCFEAGDQGTCFDTIDSLVGAPADKYLPQEICSVDLELAEGQRKVSDLCSPNGKTLEVLFQTQVSETSVSTYKSSKDGDSVMSPLFISTFTLNISHTASEGATEENLAKVENSTCPLASTVHAGQERSSPNNSGRLEETQLLSSENNPLVQFEEGGDKSPSPSAADTTDTLASYSSVVSFPWEKTSTLTANNGFQVTRETEDTSTVTTATKVHPAKYLAVSIPEDKHASGTEERFPRASHEKVSQFPSQVQLGHILSGATTKSTKELLCTAPSVPGVPHHVLQLPEGEDFFSNSPLQVDNLSGDKSQTVERADFRSHEENFQERGSETKQGLQQQSLSHQGSLSAPDFQESLPTTSAAQEEINLVPSAHSPASSREGAGQRSVWGMRVSVVAETAGEEDSQALSNVPSLSDIILEESKEYRPGNWEAGNKLKIITLEASASEIRPPRQRTNSESKASDGGPVIPDKVWAVPDSLKADTVVPELAPSEIAASAHSPEDADSALADSRESHKGDKPAISAHWRSLSSWGFSQPRLLESSVDPVDGKELCVTDSLSVASETGGKENVNNVSQDQEEKQLKMDHTAFFKKFLTCSKILESSVDPIDETSVIEYTRAGKPEPSESTPEGAREGSQSNDGNVGHGAKIQPAILQVPCLQGTILTENRISRSQEGSMKREAEQSQPDEAKTTIWQVLQPSEGGERIPSGCSIGQTQESSDGSLGEAEQSKKDKAELISPTSSLSSCLPIMTHASLGVDAHDSTGQIHDVPENDLVEPRNRQYVFPVSQKRGTIENERGKPLPSSPHLTRLPCTSSPEGNVTNFLISHKMEEPKIEVLQTGETKPPSSSSSSAKTLAFISGEDELEKAPKLLQDPHPKGTLRCVKKSREREKSLEAQAGKSPGALTAVTGSEEVKRKPEAPGSGHLAEGVKKKILSKVAALRLKLEEKENARKNSAFLKKMPKLETSLSRTEEKQDPKKPSCKGEGRAPVLLKKIQAEMFPEHSGNVKLSCQFAEIHEDSTICWTKDSKSIAQVQRSAGDNSTVSFAIVQASLKDQGLYYCCIKNSYGKVTAEFNLTAEVLKQLSSRQDTKGCEEIEFSQLIFKEDFLHDSYFGGRLRGQIATEELHFGEGVHRKAFRSTVMHGLTPVFKPGHACVLKVHNAVAYGTRNNDELIQRNYKLAAQECYVQNTARYYAKIYAAEAQPLEGFGEVPEIIPIFLIHRPENNIPYATVEEELIGEFVKYSIRDGKEINFLRRESEAGQKCCTFQHWVYQKTSGCLLVTDMQGVGMKLTDVGIATLAKGYKGFKGNCSMTFIDQFKALHQCNKYCKMLGLKSLQNNSQKQKKPSTGKSKVQANSMTVKKTGSETPGEKKT</sequence>
<feature type="compositionally biased region" description="Polar residues" evidence="17">
    <location>
        <begin position="236"/>
        <end position="247"/>
    </location>
</feature>
<feature type="region of interest" description="Disordered" evidence="17">
    <location>
        <begin position="1737"/>
        <end position="1798"/>
    </location>
</feature>
<feature type="compositionally biased region" description="Basic and acidic residues" evidence="17">
    <location>
        <begin position="1382"/>
        <end position="1391"/>
    </location>
</feature>
<keyword evidence="7" id="KW-0677">Repeat</keyword>
<feature type="region of interest" description="Disordered" evidence="17">
    <location>
        <begin position="1320"/>
        <end position="1344"/>
    </location>
</feature>
<feature type="compositionally biased region" description="Polar residues" evidence="17">
    <location>
        <begin position="659"/>
        <end position="668"/>
    </location>
</feature>
<evidence type="ECO:0000256" key="7">
    <source>
        <dbReference type="ARBA" id="ARBA00022737"/>
    </source>
</evidence>
<evidence type="ECO:0000256" key="4">
    <source>
        <dbReference type="ARBA" id="ARBA00022475"/>
    </source>
</evidence>
<comment type="function">
    <text evidence="14">Protein kinase that recognizes phosphorylation sites in which the surrounding peptides have an alpha-helical conformation. Regulates cardiac development and cardiomyocyte differentiation by negatively regulating Wnt/beta-catenin signaling.</text>
</comment>
<evidence type="ECO:0000256" key="10">
    <source>
        <dbReference type="ARBA" id="ARBA00023157"/>
    </source>
</evidence>
<feature type="compositionally biased region" description="Basic and acidic residues" evidence="17">
    <location>
        <begin position="1191"/>
        <end position="1205"/>
    </location>
</feature>
<dbReference type="PROSITE" id="PS51158">
    <property type="entry name" value="ALPHA_KINASE"/>
    <property type="match status" value="1"/>
</dbReference>
<evidence type="ECO:0000256" key="13">
    <source>
        <dbReference type="ARBA" id="ARBA00048679"/>
    </source>
</evidence>
<dbReference type="PROSITE" id="PS50835">
    <property type="entry name" value="IG_LIKE"/>
    <property type="match status" value="2"/>
</dbReference>
<organism evidence="20 21">
    <name type="scientific">Papio anubis</name>
    <name type="common">Olive baboon</name>
    <dbReference type="NCBI Taxonomy" id="9555"/>
    <lineage>
        <taxon>Eukaryota</taxon>
        <taxon>Metazoa</taxon>
        <taxon>Chordata</taxon>
        <taxon>Craniata</taxon>
        <taxon>Vertebrata</taxon>
        <taxon>Euteleostomi</taxon>
        <taxon>Mammalia</taxon>
        <taxon>Eutheria</taxon>
        <taxon>Euarchontoglires</taxon>
        <taxon>Primates</taxon>
        <taxon>Haplorrhini</taxon>
        <taxon>Catarrhini</taxon>
        <taxon>Cercopithecidae</taxon>
        <taxon>Cercopithecinae</taxon>
        <taxon>Papio</taxon>
    </lineage>
</organism>
<dbReference type="EC" id="2.7.11.1" evidence="3"/>
<dbReference type="OMA" id="RETSHTT"/>
<feature type="compositionally biased region" description="Basic and acidic residues" evidence="17">
    <location>
        <begin position="1737"/>
        <end position="1747"/>
    </location>
</feature>
<feature type="compositionally biased region" description="Polar residues" evidence="17">
    <location>
        <begin position="678"/>
        <end position="708"/>
    </location>
</feature>
<evidence type="ECO:0000256" key="9">
    <source>
        <dbReference type="ARBA" id="ARBA00023136"/>
    </source>
</evidence>
<feature type="domain" description="Ig-like" evidence="18">
    <location>
        <begin position="92"/>
        <end position="196"/>
    </location>
</feature>
<feature type="compositionally biased region" description="Basic and acidic residues" evidence="17">
    <location>
        <begin position="1840"/>
        <end position="1855"/>
    </location>
</feature>
<evidence type="ECO:0000259" key="19">
    <source>
        <dbReference type="PROSITE" id="PS51158"/>
    </source>
</evidence>
<keyword evidence="5" id="KW-0723">Serine/threonine-protein kinase</keyword>
<evidence type="ECO:0000256" key="17">
    <source>
        <dbReference type="SAM" id="MobiDB-lite"/>
    </source>
</evidence>
<keyword evidence="21" id="KW-1185">Reference proteome</keyword>
<evidence type="ECO:0000256" key="2">
    <source>
        <dbReference type="ARBA" id="ARBA00008651"/>
    </source>
</evidence>
<dbReference type="InterPro" id="IPR007110">
    <property type="entry name" value="Ig-like_dom"/>
</dbReference>
<evidence type="ECO:0000256" key="11">
    <source>
        <dbReference type="ARBA" id="ARBA00023319"/>
    </source>
</evidence>
<dbReference type="InterPro" id="IPR011009">
    <property type="entry name" value="Kinase-like_dom_sf"/>
</dbReference>
<evidence type="ECO:0000313" key="20">
    <source>
        <dbReference type="Ensembl" id="ENSPANP00000056704.1"/>
    </source>
</evidence>
<dbReference type="GO" id="GO:0042981">
    <property type="term" value="P:regulation of apoptotic process"/>
    <property type="evidence" value="ECO:0007669"/>
    <property type="project" value="Ensembl"/>
</dbReference>
<feature type="region of interest" description="Disordered" evidence="17">
    <location>
        <begin position="1487"/>
        <end position="1517"/>
    </location>
</feature>
<dbReference type="Gene3D" id="2.60.40.10">
    <property type="entry name" value="Immunoglobulins"/>
    <property type="match status" value="2"/>
</dbReference>
<feature type="region of interest" description="Disordered" evidence="17">
    <location>
        <begin position="1191"/>
        <end position="1233"/>
    </location>
</feature>
<dbReference type="SUPFAM" id="SSF56112">
    <property type="entry name" value="Protein kinase-like (PK-like)"/>
    <property type="match status" value="1"/>
</dbReference>
<feature type="region of interest" description="Disordered" evidence="17">
    <location>
        <begin position="530"/>
        <end position="549"/>
    </location>
</feature>
<evidence type="ECO:0000256" key="16">
    <source>
        <dbReference type="ARBA" id="ARBA00080408"/>
    </source>
</evidence>
<feature type="compositionally biased region" description="Basic and acidic residues" evidence="17">
    <location>
        <begin position="1540"/>
        <end position="1561"/>
    </location>
</feature>
<keyword evidence="10" id="KW-1015">Disulfide bond</keyword>
<dbReference type="SMART" id="SM00408">
    <property type="entry name" value="IGc2"/>
    <property type="match status" value="2"/>
</dbReference>
<dbReference type="Gene3D" id="3.20.200.10">
    <property type="entry name" value="MHCK/EF2 kinase"/>
    <property type="match status" value="1"/>
</dbReference>
<dbReference type="SMART" id="SM00409">
    <property type="entry name" value="IG"/>
    <property type="match status" value="2"/>
</dbReference>
<dbReference type="Pfam" id="PF07679">
    <property type="entry name" value="I-set"/>
    <property type="match status" value="2"/>
</dbReference>
<keyword evidence="8" id="KW-0418">Kinase</keyword>
<evidence type="ECO:0000256" key="15">
    <source>
        <dbReference type="ARBA" id="ARBA00073273"/>
    </source>
</evidence>
<dbReference type="GO" id="GO:0003007">
    <property type="term" value="P:heart morphogenesis"/>
    <property type="evidence" value="ECO:0007669"/>
    <property type="project" value="Ensembl"/>
</dbReference>
<dbReference type="GO" id="GO:0005524">
    <property type="term" value="F:ATP binding"/>
    <property type="evidence" value="ECO:0007669"/>
    <property type="project" value="InterPro"/>
</dbReference>
<feature type="region of interest" description="Disordered" evidence="17">
    <location>
        <begin position="645"/>
        <end position="708"/>
    </location>
</feature>
<evidence type="ECO:0000256" key="14">
    <source>
        <dbReference type="ARBA" id="ARBA00059647"/>
    </source>
</evidence>
<feature type="region of interest" description="Disordered" evidence="17">
    <location>
        <begin position="1540"/>
        <end position="1612"/>
    </location>
</feature>
<dbReference type="GO" id="GO:0030010">
    <property type="term" value="P:establishment of cell polarity"/>
    <property type="evidence" value="ECO:0007669"/>
    <property type="project" value="Ensembl"/>
</dbReference>
<feature type="region of interest" description="Disordered" evidence="17">
    <location>
        <begin position="593"/>
        <end position="630"/>
    </location>
</feature>
<dbReference type="CDD" id="cd20951">
    <property type="entry name" value="IgI_titin_I1-like"/>
    <property type="match status" value="1"/>
</dbReference>
<dbReference type="InterPro" id="IPR013783">
    <property type="entry name" value="Ig-like_fold"/>
</dbReference>
<gene>
    <name evidence="20" type="primary">ALPK2</name>
</gene>
<dbReference type="SMART" id="SM00811">
    <property type="entry name" value="Alpha_kinase"/>
    <property type="match status" value="1"/>
</dbReference>
<feature type="region of interest" description="Disordered" evidence="17">
    <location>
        <begin position="1"/>
        <end position="30"/>
    </location>
</feature>
<keyword evidence="11" id="KW-0393">Immunoglobulin domain</keyword>
<dbReference type="InterPro" id="IPR036179">
    <property type="entry name" value="Ig-like_dom_sf"/>
</dbReference>
<dbReference type="GO" id="GO:0004674">
    <property type="term" value="F:protein serine/threonine kinase activity"/>
    <property type="evidence" value="ECO:0007669"/>
    <property type="project" value="UniProtKB-KW"/>
</dbReference>
<dbReference type="GO" id="GO:0016323">
    <property type="term" value="C:basolateral plasma membrane"/>
    <property type="evidence" value="ECO:0007669"/>
    <property type="project" value="UniProtKB-SubCell"/>
</dbReference>
<evidence type="ECO:0000259" key="18">
    <source>
        <dbReference type="PROSITE" id="PS50835"/>
    </source>
</evidence>
<dbReference type="GeneTree" id="ENSGT00940000160524"/>
<feature type="region of interest" description="Disordered" evidence="17">
    <location>
        <begin position="316"/>
        <end position="338"/>
    </location>
</feature>
<accession>A0A8I5NDV8</accession>
<feature type="compositionally biased region" description="Polar residues" evidence="17">
    <location>
        <begin position="1582"/>
        <end position="1592"/>
    </location>
</feature>
<dbReference type="Proteomes" id="UP000028761">
    <property type="component" value="Chromosome 19"/>
</dbReference>
<reference evidence="20" key="3">
    <citation type="submission" date="2025-09" db="UniProtKB">
        <authorList>
            <consortium name="Ensembl"/>
        </authorList>
    </citation>
    <scope>IDENTIFICATION</scope>
</reference>
<keyword evidence="6" id="KW-0808">Transferase</keyword>
<evidence type="ECO:0000256" key="12">
    <source>
        <dbReference type="ARBA" id="ARBA00047899"/>
    </source>
</evidence>
<evidence type="ECO:0000313" key="21">
    <source>
        <dbReference type="Proteomes" id="UP000028761"/>
    </source>
</evidence>
<dbReference type="SUPFAM" id="SSF48726">
    <property type="entry name" value="Immunoglobulin"/>
    <property type="match status" value="2"/>
</dbReference>
<dbReference type="FunFam" id="3.20.200.10:FF:000005">
    <property type="entry name" value="Alpha-protein kinase 2"/>
    <property type="match status" value="1"/>
</dbReference>
<dbReference type="InterPro" id="IPR003598">
    <property type="entry name" value="Ig_sub2"/>
</dbReference>
<dbReference type="InterPro" id="IPR003599">
    <property type="entry name" value="Ig_sub"/>
</dbReference>
<feature type="compositionally biased region" description="Low complexity" evidence="17">
    <location>
        <begin position="1208"/>
        <end position="1222"/>
    </location>
</feature>
<evidence type="ECO:0000256" key="3">
    <source>
        <dbReference type="ARBA" id="ARBA00012513"/>
    </source>
</evidence>
<reference evidence="20 21" key="1">
    <citation type="submission" date="2012-03" db="EMBL/GenBank/DDBJ databases">
        <title>Whole Genome Assembly of Papio anubis.</title>
        <authorList>
            <person name="Liu Y.L."/>
            <person name="Abraham K.A."/>
            <person name="Akbar H.A."/>
            <person name="Ali S.A."/>
            <person name="Anosike U.A."/>
            <person name="Aqrawi P.A."/>
            <person name="Arias F.A."/>
            <person name="Attaway T.A."/>
            <person name="Awwad R.A."/>
            <person name="Babu C.B."/>
            <person name="Bandaranaike D.B."/>
            <person name="Battles P.B."/>
            <person name="Bell A.B."/>
            <person name="Beltran B.B."/>
            <person name="Berhane-Mersha D.B."/>
            <person name="Bess C.B."/>
            <person name="Bickham C.B."/>
            <person name="Bolden T.B."/>
            <person name="Carter K.C."/>
            <person name="Chau D.C."/>
            <person name="Chavez A.C."/>
            <person name="Clerc-Blankenburg K.C."/>
            <person name="Coyle M.C."/>
            <person name="Dao M.D."/>
            <person name="Davila M.L.D."/>
            <person name="Davy-Carroll L.D."/>
            <person name="Denson S.D."/>
            <person name="Dinh H.D."/>
            <person name="Fernandez S.F."/>
            <person name="Fernando P.F."/>
            <person name="Forbes L.F."/>
            <person name="Francis C.F."/>
            <person name="Francisco L.F."/>
            <person name="Fu Q.F."/>
            <person name="Garcia-Iii R.G."/>
            <person name="Garrett T.G."/>
            <person name="Gross S.G."/>
            <person name="Gubbala S.G."/>
            <person name="Hirani K.H."/>
            <person name="Hogues M.H."/>
            <person name="Hollins B.H."/>
            <person name="Jackson L.J."/>
            <person name="Javaid M.J."/>
            <person name="Jhangiani S.J."/>
            <person name="Johnson A.J."/>
            <person name="Johnson B.J."/>
            <person name="Jones J.J."/>
            <person name="Joshi V.J."/>
            <person name="Kalu J.K."/>
            <person name="Khan N.K."/>
            <person name="Korchina V.K."/>
            <person name="Kovar C.K."/>
            <person name="Lago L.L."/>
            <person name="Lara F.L."/>
            <person name="Le T.-K.L."/>
            <person name="Lee S.L."/>
            <person name="Legall-Iii F.L."/>
            <person name="Lemon S.L."/>
            <person name="Liu J.L."/>
            <person name="Liu Y.-S.L."/>
            <person name="Liyanage D.L."/>
            <person name="Lopez J.L."/>
            <person name="Lorensuhewa L.L."/>
            <person name="Mata R.M."/>
            <person name="Mathew T.M."/>
            <person name="Mercado C.M."/>
            <person name="Mercado I.M."/>
            <person name="Morales K.M."/>
            <person name="Morgan M.M."/>
            <person name="Munidasa M.M."/>
            <person name="Ngo D.N."/>
            <person name="Nguyen L.N."/>
            <person name="Nguyen T.N."/>
            <person name="Nguyen N.N."/>
            <person name="Obregon M.O."/>
            <person name="Okwuonu G.O."/>
            <person name="Ongeri F.O."/>
            <person name="Onwere C.O."/>
            <person name="Osifeso I.O."/>
            <person name="Parra A.P."/>
            <person name="Patil S.P."/>
            <person name="Perez A.P."/>
            <person name="Perez Y.P."/>
            <person name="Pham C.P."/>
            <person name="Pu L.-L.P."/>
            <person name="Puazo M.P."/>
            <person name="Quiroz J.Q."/>
            <person name="Rouhana J.R."/>
            <person name="Ruiz M.R."/>
            <person name="Ruiz S.-J.R."/>
            <person name="Saada N.S."/>
            <person name="Santibanez J.S."/>
            <person name="Scheel M.S."/>
            <person name="Schneider B.S."/>
            <person name="Simmons D.S."/>
            <person name="Sisson I.S."/>
            <person name="Tang L.-Y.T."/>
            <person name="Thornton R.T."/>
            <person name="Tisius J.T."/>
            <person name="Toledanes G.T."/>
            <person name="Trejos Z.T."/>
            <person name="Usmani K.U."/>
            <person name="Varghese R.V."/>
            <person name="Vattathil S.V."/>
            <person name="Vee V.V."/>
            <person name="Walker D.W."/>
            <person name="Weissenberger G.W."/>
            <person name="White C.W."/>
            <person name="Williams A.W."/>
            <person name="Woodworth J.W."/>
            <person name="Wright R.W."/>
            <person name="Zhu Y.Z."/>
            <person name="Han Y.H."/>
            <person name="Newsham I.N."/>
            <person name="Nazareth L.N."/>
            <person name="Worley K.W."/>
            <person name="Muzny D.M."/>
            <person name="Rogers J.R."/>
            <person name="Gibbs R.G."/>
        </authorList>
    </citation>
    <scope>NUCLEOTIDE SEQUENCE [LARGE SCALE GENOMIC DNA]</scope>
</reference>
<feature type="compositionally biased region" description="Polar residues" evidence="17">
    <location>
        <begin position="2218"/>
        <end position="2236"/>
    </location>
</feature>
<feature type="region of interest" description="Disordered" evidence="17">
    <location>
        <begin position="1664"/>
        <end position="1686"/>
    </location>
</feature>
<comment type="similarity">
    <text evidence="2">Belongs to the protein kinase superfamily. Alpha-type protein kinase family. ALPK subfamily.</text>
</comment>
<feature type="domain" description="Alpha-type protein kinase" evidence="19">
    <location>
        <begin position="1974"/>
        <end position="2206"/>
    </location>
</feature>
<comment type="subcellular location">
    <subcellularLocation>
        <location evidence="1">Basolateral cell membrane</location>
    </subcellularLocation>
</comment>
<dbReference type="GO" id="GO:0010468">
    <property type="term" value="P:regulation of gene expression"/>
    <property type="evidence" value="ECO:0007669"/>
    <property type="project" value="Ensembl"/>
</dbReference>
<feature type="domain" description="Ig-like" evidence="18">
    <location>
        <begin position="1859"/>
        <end position="1947"/>
    </location>
</feature>
<evidence type="ECO:0000256" key="5">
    <source>
        <dbReference type="ARBA" id="ARBA00022527"/>
    </source>
</evidence>
<feature type="region of interest" description="Disordered" evidence="17">
    <location>
        <begin position="1824"/>
        <end position="1855"/>
    </location>
</feature>
<dbReference type="Ensembl" id="ENSPANT00000076272.1">
    <property type="protein sequence ID" value="ENSPANP00000056704.1"/>
    <property type="gene ID" value="ENSPANG00000018740.3"/>
</dbReference>
<feature type="compositionally biased region" description="Basic and acidic residues" evidence="17">
    <location>
        <begin position="222"/>
        <end position="233"/>
    </location>
</feature>
<dbReference type="PANTHER" id="PTHR47091:SF2">
    <property type="entry name" value="ALPHA-PROTEIN KINASE 2"/>
    <property type="match status" value="1"/>
</dbReference>
<dbReference type="Pfam" id="PF02816">
    <property type="entry name" value="Alpha_kinase"/>
    <property type="match status" value="1"/>
</dbReference>
<evidence type="ECO:0000256" key="6">
    <source>
        <dbReference type="ARBA" id="ARBA00022679"/>
    </source>
</evidence>
<dbReference type="GO" id="GO:1905223">
    <property type="term" value="P:epicardium morphogenesis"/>
    <property type="evidence" value="ECO:0007669"/>
    <property type="project" value="Ensembl"/>
</dbReference>
<feature type="region of interest" description="Disordered" evidence="17">
    <location>
        <begin position="1365"/>
        <end position="1392"/>
    </location>
</feature>
<name>A0A8I5NDV8_PAPAN</name>
<comment type="catalytic activity">
    <reaction evidence="13">
        <text>L-seryl-[protein] + ATP = O-phospho-L-seryl-[protein] + ADP + H(+)</text>
        <dbReference type="Rhea" id="RHEA:17989"/>
        <dbReference type="Rhea" id="RHEA-COMP:9863"/>
        <dbReference type="Rhea" id="RHEA-COMP:11604"/>
        <dbReference type="ChEBI" id="CHEBI:15378"/>
        <dbReference type="ChEBI" id="CHEBI:29999"/>
        <dbReference type="ChEBI" id="CHEBI:30616"/>
        <dbReference type="ChEBI" id="CHEBI:83421"/>
        <dbReference type="ChEBI" id="CHEBI:456216"/>
        <dbReference type="EC" id="2.7.11.1"/>
    </reaction>
</comment>
<keyword evidence="4" id="KW-1003">Cell membrane</keyword>
<reference evidence="20" key="2">
    <citation type="submission" date="2025-08" db="UniProtKB">
        <authorList>
            <consortium name="Ensembl"/>
        </authorList>
    </citation>
    <scope>IDENTIFICATION</scope>
</reference>
<dbReference type="GO" id="GO:0003308">
    <property type="term" value="P:negative regulation of Wnt signaling pathway involved in heart development"/>
    <property type="evidence" value="ECO:0007669"/>
    <property type="project" value="Ensembl"/>
</dbReference>
<dbReference type="InterPro" id="IPR004166">
    <property type="entry name" value="a-kinase_dom"/>
</dbReference>
<dbReference type="CDD" id="cd16974">
    <property type="entry name" value="Alpha_kinase_ALPK2"/>
    <property type="match status" value="1"/>
</dbReference>
<protein>
    <recommendedName>
        <fullName evidence="15">Alpha-protein kinase 2</fullName>
        <ecNumber evidence="3">2.7.11.1</ecNumber>
    </recommendedName>
    <alternativeName>
        <fullName evidence="16">Heart alpha-protein kinase</fullName>
    </alternativeName>
</protein>
<evidence type="ECO:0000256" key="8">
    <source>
        <dbReference type="ARBA" id="ARBA00022777"/>
    </source>
</evidence>
<proteinExistence type="inferred from homology"/>
<dbReference type="InterPro" id="IPR013098">
    <property type="entry name" value="Ig_I-set"/>
</dbReference>
<keyword evidence="9" id="KW-0472">Membrane</keyword>
<dbReference type="FunFam" id="2.60.40.10:FF:000107">
    <property type="entry name" value="Myosin, light chain kinase a"/>
    <property type="match status" value="1"/>
</dbReference>